<accession>A0A6A5FXC3</accession>
<organism evidence="1 2">
    <name type="scientific">Caenorhabditis remanei</name>
    <name type="common">Caenorhabditis vulgaris</name>
    <dbReference type="NCBI Taxonomy" id="31234"/>
    <lineage>
        <taxon>Eukaryota</taxon>
        <taxon>Metazoa</taxon>
        <taxon>Ecdysozoa</taxon>
        <taxon>Nematoda</taxon>
        <taxon>Chromadorea</taxon>
        <taxon>Rhabditida</taxon>
        <taxon>Rhabditina</taxon>
        <taxon>Rhabditomorpha</taxon>
        <taxon>Rhabditoidea</taxon>
        <taxon>Rhabditidae</taxon>
        <taxon>Peloderinae</taxon>
        <taxon>Caenorhabditis</taxon>
    </lineage>
</organism>
<dbReference type="GeneID" id="78777717"/>
<protein>
    <submittedName>
        <fullName evidence="1">Uncharacterized protein</fullName>
    </submittedName>
</protein>
<reference evidence="1 2" key="1">
    <citation type="submission" date="2019-12" db="EMBL/GenBank/DDBJ databases">
        <title>Chromosome-level assembly of the Caenorhabditis remanei genome.</title>
        <authorList>
            <person name="Teterina A.A."/>
            <person name="Willis J.H."/>
            <person name="Phillips P.C."/>
        </authorList>
    </citation>
    <scope>NUCLEOTIDE SEQUENCE [LARGE SCALE GENOMIC DNA]</scope>
    <source>
        <strain evidence="1 2">PX506</strain>
        <tissue evidence="1">Whole organism</tissue>
    </source>
</reference>
<dbReference type="RefSeq" id="XP_053579104.1">
    <property type="nucleotide sequence ID" value="XM_053735538.1"/>
</dbReference>
<gene>
    <name evidence="1" type="ORF">GCK72_023762</name>
</gene>
<dbReference type="CTD" id="78777717"/>
<evidence type="ECO:0000313" key="2">
    <source>
        <dbReference type="Proteomes" id="UP000483820"/>
    </source>
</evidence>
<sequence>MEHIPDVVWDNEHGGLEKKHEWHPSIVVDVTVSSSLIRDFSSIWHKVGVLNEAEIMHVAIPTAGKLSRCPTFDRLSEVLLAGDGQCHGDQNKWSKPGVDSVDYFEHIVDSSTNHLIRSVVECDCSLLVFVDVGLHWLFSSEIVHTTSSIVACRSNKSDTTARWMNGIDKVGVTLEVSGTSSSFHVPETDALVSAAGDQVSRISAELDIHDGSSVSFDSGKVLAFSVDVPEENLKV</sequence>
<name>A0A6A5FXC3_CAERE</name>
<dbReference type="KEGG" id="crq:GCK72_023762"/>
<dbReference type="Proteomes" id="UP000483820">
    <property type="component" value="Chromosome X"/>
</dbReference>
<proteinExistence type="predicted"/>
<dbReference type="EMBL" id="WUAV01000006">
    <property type="protein sequence ID" value="KAF1747300.1"/>
    <property type="molecule type" value="Genomic_DNA"/>
</dbReference>
<comment type="caution">
    <text evidence="1">The sequence shown here is derived from an EMBL/GenBank/DDBJ whole genome shotgun (WGS) entry which is preliminary data.</text>
</comment>
<dbReference type="AlphaFoldDB" id="A0A6A5FXC3"/>
<evidence type="ECO:0000313" key="1">
    <source>
        <dbReference type="EMBL" id="KAF1747300.1"/>
    </source>
</evidence>